<dbReference type="GO" id="GO:0010608">
    <property type="term" value="P:post-transcriptional regulation of gene expression"/>
    <property type="evidence" value="ECO:0007669"/>
    <property type="project" value="TreeGrafter"/>
</dbReference>
<dbReference type="RefSeq" id="XP_056038970.1">
    <property type="nucleotide sequence ID" value="XM_056183019.1"/>
</dbReference>
<dbReference type="EMBL" id="CP115613">
    <property type="protein sequence ID" value="WBW74727.1"/>
    <property type="molecule type" value="Genomic_DNA"/>
</dbReference>
<dbReference type="GeneID" id="80877708"/>
<evidence type="ECO:0000256" key="2">
    <source>
        <dbReference type="PROSITE-ProRule" id="PRU00317"/>
    </source>
</evidence>
<keyword evidence="1" id="KW-0677">Repeat</keyword>
<organism evidence="5 6">
    <name type="scientific">Schizosaccharomyces osmophilus</name>
    <dbReference type="NCBI Taxonomy" id="2545709"/>
    <lineage>
        <taxon>Eukaryota</taxon>
        <taxon>Fungi</taxon>
        <taxon>Dikarya</taxon>
        <taxon>Ascomycota</taxon>
        <taxon>Taphrinomycotina</taxon>
        <taxon>Schizosaccharomycetes</taxon>
        <taxon>Schizosaccharomycetales</taxon>
        <taxon>Schizosaccharomycetaceae</taxon>
        <taxon>Schizosaccharomyces</taxon>
    </lineage>
</organism>
<dbReference type="InterPro" id="IPR001313">
    <property type="entry name" value="Pumilio_RNA-bd_rpt"/>
</dbReference>
<evidence type="ECO:0000256" key="1">
    <source>
        <dbReference type="ARBA" id="ARBA00022737"/>
    </source>
</evidence>
<evidence type="ECO:0000313" key="5">
    <source>
        <dbReference type="EMBL" id="WBW74727.1"/>
    </source>
</evidence>
<dbReference type="AlphaFoldDB" id="A0AAE9WGF0"/>
<dbReference type="PANTHER" id="PTHR12537">
    <property type="entry name" value="RNA BINDING PROTEIN PUMILIO-RELATED"/>
    <property type="match status" value="1"/>
</dbReference>
<dbReference type="Proteomes" id="UP001212411">
    <property type="component" value="Chromosome 3"/>
</dbReference>
<protein>
    <submittedName>
        <fullName evidence="5">Meiotic pumilio family RNA-binding protein Mpf2</fullName>
    </submittedName>
</protein>
<feature type="region of interest" description="Disordered" evidence="3">
    <location>
        <begin position="149"/>
        <end position="195"/>
    </location>
</feature>
<feature type="region of interest" description="Disordered" evidence="3">
    <location>
        <begin position="103"/>
        <end position="128"/>
    </location>
</feature>
<gene>
    <name evidence="5" type="primary">mpf2</name>
    <name evidence="5" type="ORF">SOMG_04232</name>
</gene>
<feature type="repeat" description="Pumilio" evidence="2">
    <location>
        <begin position="429"/>
        <end position="464"/>
    </location>
</feature>
<feature type="domain" description="PUM-HD" evidence="4">
    <location>
        <begin position="330"/>
        <end position="682"/>
    </location>
</feature>
<evidence type="ECO:0000259" key="4">
    <source>
        <dbReference type="PROSITE" id="PS50303"/>
    </source>
</evidence>
<dbReference type="SMART" id="SM00025">
    <property type="entry name" value="Pumilio"/>
    <property type="match status" value="8"/>
</dbReference>
<feature type="compositionally biased region" description="Low complexity" evidence="3">
    <location>
        <begin position="166"/>
        <end position="192"/>
    </location>
</feature>
<dbReference type="CDD" id="cd07920">
    <property type="entry name" value="Pumilio"/>
    <property type="match status" value="1"/>
</dbReference>
<feature type="compositionally biased region" description="Polar residues" evidence="3">
    <location>
        <begin position="103"/>
        <end position="120"/>
    </location>
</feature>
<feature type="region of interest" description="Disordered" evidence="3">
    <location>
        <begin position="1"/>
        <end position="36"/>
    </location>
</feature>
<dbReference type="PROSITE" id="PS50302">
    <property type="entry name" value="PUM"/>
    <property type="match status" value="2"/>
</dbReference>
<proteinExistence type="predicted"/>
<keyword evidence="6" id="KW-1185">Reference proteome</keyword>
<dbReference type="InterPro" id="IPR011989">
    <property type="entry name" value="ARM-like"/>
</dbReference>
<feature type="compositionally biased region" description="Polar residues" evidence="3">
    <location>
        <begin position="1"/>
        <end position="31"/>
    </location>
</feature>
<accession>A0AAE9WGF0</accession>
<name>A0AAE9WGF0_9SCHI</name>
<dbReference type="SUPFAM" id="SSF48371">
    <property type="entry name" value="ARM repeat"/>
    <property type="match status" value="1"/>
</dbReference>
<dbReference type="Gene3D" id="1.25.10.10">
    <property type="entry name" value="Leucine-rich Repeat Variant"/>
    <property type="match status" value="1"/>
</dbReference>
<reference evidence="5 6" key="1">
    <citation type="journal article" date="2023" name="G3 (Bethesda)">
        <title>A high-quality reference genome for the fission yeast Schizosaccharomyces osmophilus.</title>
        <authorList>
            <person name="Jia G.S."/>
            <person name="Zhang W.C."/>
            <person name="Liang Y."/>
            <person name="Liu X.H."/>
            <person name="Rhind N."/>
            <person name="Pidoux A."/>
            <person name="Brysch-Herzberg M."/>
            <person name="Du L.L."/>
        </authorList>
    </citation>
    <scope>NUCLEOTIDE SEQUENCE [LARGE SCALE GENOMIC DNA]</scope>
    <source>
        <strain evidence="5 6">CBS 15793</strain>
    </source>
</reference>
<dbReference type="InterPro" id="IPR033133">
    <property type="entry name" value="PUM-HD"/>
</dbReference>
<dbReference type="GO" id="GO:0003730">
    <property type="term" value="F:mRNA 3'-UTR binding"/>
    <property type="evidence" value="ECO:0007669"/>
    <property type="project" value="TreeGrafter"/>
</dbReference>
<evidence type="ECO:0000256" key="3">
    <source>
        <dbReference type="SAM" id="MobiDB-lite"/>
    </source>
</evidence>
<sequence>MQTIELGTPSASNTPSVSSKTNPSKLTTSFDGNKIDEQDPYFTVTRKLHALADIVGAQQKEIENQKKEIHSKTKCVEELKLLLANTRPPIDAGLALNNYASGSPSLATPSVPSATASDNGLQAPKLMHPSSGGMGSLYSYPNGASSALSDVSGSLNFPRKPELSSRKSTSSTSFSLPKGLSNENYSSASSTSDILESSKAIDRKTKLTNTPWDLCNNNHSDLSLANLQLDGTKPTIANNPLSNSSKHGIQKSVFSASTDASSTDQTAYVRDLWPNETNASMASATLGSNLVSALKAPSLNSSRSSSYTKGPTGSNVPSIWDPSNNVSLPTINDSANPRENAIRYRKLSERNAVYDWNIIVNKIILSNDQQSSIFLQQKLKMASPEIKQAIIDCILVQACPLMLNRFGNFLIQRCFEHGTPHQVRVIGSTIMGNMYKLATDPFGCHVVQKAFDNIDEDIKYSMMEELFLTINETIMHHYACHVWQKLFETRWYKYPVNVMDRVNIALKGKWHEVALGENGSLVVQNMFENCVENDKQDCIEEVILHLDLIVRGQWGNWVIQHMVENSQGDALRRVVGGLLLRATEYSVDQYASKVMEKAIKFGPRDFISLYLKQITNARMDRTRQPLIDIASDQYGNYLIQQIIQLAQPSDRSTVITHIKKHMVSLRGSKYGQKVAFLAEKWKTQNPQFLSNAGFD</sequence>
<dbReference type="InterPro" id="IPR016024">
    <property type="entry name" value="ARM-type_fold"/>
</dbReference>
<dbReference type="PANTHER" id="PTHR12537:SF48">
    <property type="entry name" value="MEIOTIC COILED-COIL PROTEIN 2"/>
    <property type="match status" value="1"/>
</dbReference>
<dbReference type="InterPro" id="IPR033712">
    <property type="entry name" value="Pumilio_RNA-bd"/>
</dbReference>
<dbReference type="GO" id="GO:0005737">
    <property type="term" value="C:cytoplasm"/>
    <property type="evidence" value="ECO:0007669"/>
    <property type="project" value="TreeGrafter"/>
</dbReference>
<evidence type="ECO:0000313" key="6">
    <source>
        <dbReference type="Proteomes" id="UP001212411"/>
    </source>
</evidence>
<feature type="region of interest" description="Disordered" evidence="3">
    <location>
        <begin position="299"/>
        <end position="319"/>
    </location>
</feature>
<dbReference type="KEGG" id="som:SOMG_04232"/>
<feature type="repeat" description="Pumilio" evidence="2">
    <location>
        <begin position="621"/>
        <end position="656"/>
    </location>
</feature>
<dbReference type="PROSITE" id="PS50303">
    <property type="entry name" value="PUM_HD"/>
    <property type="match status" value="1"/>
</dbReference>
<dbReference type="Pfam" id="PF00806">
    <property type="entry name" value="PUF"/>
    <property type="match status" value="8"/>
</dbReference>